<name>A0A2S9YGQ0_9BACT</name>
<accession>A0A2S9YGQ0</accession>
<gene>
    <name evidence="1" type="ORF">ENSA5_09290</name>
</gene>
<evidence type="ECO:0000313" key="1">
    <source>
        <dbReference type="EMBL" id="PRQ04280.1"/>
    </source>
</evidence>
<comment type="caution">
    <text evidence="1">The sequence shown here is derived from an EMBL/GenBank/DDBJ whole genome shotgun (WGS) entry which is preliminary data.</text>
</comment>
<proteinExistence type="predicted"/>
<organism evidence="1 2">
    <name type="scientific">Enhygromyxa salina</name>
    <dbReference type="NCBI Taxonomy" id="215803"/>
    <lineage>
        <taxon>Bacteria</taxon>
        <taxon>Pseudomonadati</taxon>
        <taxon>Myxococcota</taxon>
        <taxon>Polyangia</taxon>
        <taxon>Nannocystales</taxon>
        <taxon>Nannocystaceae</taxon>
        <taxon>Enhygromyxa</taxon>
    </lineage>
</organism>
<dbReference type="EMBL" id="PVNK01000047">
    <property type="protein sequence ID" value="PRQ04280.1"/>
    <property type="molecule type" value="Genomic_DNA"/>
</dbReference>
<dbReference type="RefSeq" id="WP_146155330.1">
    <property type="nucleotide sequence ID" value="NZ_PVNK01000047.1"/>
</dbReference>
<sequence length="136" mass="15242">MSSAPESVSVFVLRARLGKAEFTDYLKRLDARIAAGEPFVMVVDSTEPEFEVVEVPNRKWQLERARAIGQLQRGIAFVTSTMTRDRVRALYALQPPGVPYAFFNEADEALAWAAAALDDQREVAISQRETRPIMVV</sequence>
<dbReference type="AlphaFoldDB" id="A0A2S9YGQ0"/>
<dbReference type="Proteomes" id="UP000237968">
    <property type="component" value="Unassembled WGS sequence"/>
</dbReference>
<evidence type="ECO:0008006" key="3">
    <source>
        <dbReference type="Google" id="ProtNLM"/>
    </source>
</evidence>
<keyword evidence="2" id="KW-1185">Reference proteome</keyword>
<evidence type="ECO:0000313" key="2">
    <source>
        <dbReference type="Proteomes" id="UP000237968"/>
    </source>
</evidence>
<reference evidence="1 2" key="1">
    <citation type="submission" date="2018-03" db="EMBL/GenBank/DDBJ databases">
        <title>Draft Genome Sequences of the Obligatory Marine Myxobacteria Enhygromyxa salina SWB005.</title>
        <authorList>
            <person name="Poehlein A."/>
            <person name="Moghaddam J.A."/>
            <person name="Harms H."/>
            <person name="Alanjari M."/>
            <person name="Koenig G.M."/>
            <person name="Daniel R."/>
            <person name="Schaeberle T.F."/>
        </authorList>
    </citation>
    <scope>NUCLEOTIDE SEQUENCE [LARGE SCALE GENOMIC DNA]</scope>
    <source>
        <strain evidence="1 2">SWB005</strain>
    </source>
</reference>
<protein>
    <recommendedName>
        <fullName evidence="3">SpoIIAA-like protein</fullName>
    </recommendedName>
</protein>
<dbReference type="OrthoDB" id="5530530at2"/>